<feature type="compositionally biased region" description="Basic and acidic residues" evidence="5">
    <location>
        <begin position="976"/>
        <end position="1001"/>
    </location>
</feature>
<feature type="compositionally biased region" description="Polar residues" evidence="5">
    <location>
        <begin position="207"/>
        <end position="231"/>
    </location>
</feature>
<name>A9ZND0_CRYPA</name>
<feature type="compositionally biased region" description="Polar residues" evidence="5">
    <location>
        <begin position="39"/>
        <end position="48"/>
    </location>
</feature>
<feature type="compositionally biased region" description="Basic and acidic residues" evidence="5">
    <location>
        <begin position="1023"/>
        <end position="1033"/>
    </location>
</feature>
<dbReference type="GO" id="GO:0016020">
    <property type="term" value="C:membrane"/>
    <property type="evidence" value="ECO:0007669"/>
    <property type="project" value="UniProtKB-SubCell"/>
</dbReference>
<feature type="compositionally biased region" description="Basic and acidic residues" evidence="5">
    <location>
        <begin position="8"/>
        <end position="27"/>
    </location>
</feature>
<feature type="region of interest" description="Disordered" evidence="5">
    <location>
        <begin position="1"/>
        <end position="50"/>
    </location>
</feature>
<evidence type="ECO:0000256" key="2">
    <source>
        <dbReference type="ARBA" id="ARBA00022692"/>
    </source>
</evidence>
<feature type="region of interest" description="Disordered" evidence="5">
    <location>
        <begin position="962"/>
        <end position="1036"/>
    </location>
</feature>
<evidence type="ECO:0000313" key="7">
    <source>
        <dbReference type="EMBL" id="BAF96514.1"/>
    </source>
</evidence>
<dbReference type="AlphaFoldDB" id="A9ZND0"/>
<feature type="compositionally biased region" description="Gly residues" evidence="5">
    <location>
        <begin position="246"/>
        <end position="260"/>
    </location>
</feature>
<keyword evidence="4 6" id="KW-0472">Membrane</keyword>
<feature type="compositionally biased region" description="Pro residues" evidence="5">
    <location>
        <begin position="176"/>
        <end position="186"/>
    </location>
</feature>
<feature type="transmembrane region" description="Helical" evidence="6">
    <location>
        <begin position="1149"/>
        <end position="1169"/>
    </location>
</feature>
<proteinExistence type="predicted"/>
<dbReference type="SUPFAM" id="SSF144083">
    <property type="entry name" value="Magnesium transport protein CorA, transmembrane region"/>
    <property type="match status" value="1"/>
</dbReference>
<evidence type="ECO:0000256" key="1">
    <source>
        <dbReference type="ARBA" id="ARBA00004141"/>
    </source>
</evidence>
<feature type="compositionally biased region" description="Low complexity" evidence="5">
    <location>
        <begin position="123"/>
        <end position="132"/>
    </location>
</feature>
<sequence length="1257" mass="141276">MFIAGKMQRYERDDDPLNRPIQRRETTPARIMEQPVPLTPSSRQPTSSFRRRVPAQPGIVNGAGVQAFYTPYAPYYPGSTPQAVPMYYQPQPMHFISMQPQLGMPDPSLMGSSTALLPGVPLSSLSNSGARASRSRSRSRQRSRRRSPVDLRAYSRSNRSRSRSRSAGDRRQRSRTPPPPPSPPRSIPVIINRRGRFDDDDDEFEDNSSSTVYSFTPSRMSRAASTQPSSTHAEDKPFEKDEDDANGGGDGIRSSGGGQGLRKEPDRGLRLSHILESWYDGDHTLGGSHGAKITAVQSSRLKYQPLFRWLHCTRNHMDFEDFQKEVTRIPDLTAAEEKGIRDLLARVQRKFVKTVQTANGNSVRHMEPTCIQHVLPPDGTSKAPSVARRTVTWVCLPYFTLEKYSGLEGAPQNPAAFPIETLLQAKFSRAGRNRDMRQAVCQSKDTPTGLCFHVAQMWCLVLDNSFLFTYSRMAEETLRGDSVSLTVKSSQDISNARPQAIIAVSYRQTVLWSIPVEECQTWLDFLSHFRDFWPRRLQFFRRRRPVTADDWPRIWNMAKHVSDKVTLEMRIGNPPGPPPAGVLMPRDIDESVEREVIAGAHVQPQPPPGRSHATSEKLVSGQHTKPMPGISKSTPSSRLSIFSCLIGVTHPDFDTIDEEALDDHLREVEDYLLSRTSFSDRRAYTACPDATRSEVYAFLESQGVELSKSDDSQRVWQRDYEAKLDIFNAADVVFKFFFPLGVEAPTISKFWGALQIIITDGGLTASTDMEDGPRRIGRPVIPKYAIQSMRSELRGLCVDLQAFDEIFAHSGKREQARIAVPKEIIEGWIHLLMSLIYLPKANEKSERLLDDAKALIRSGMAAVVRSLSAKSLLDNSVLLPLELLSLLNLKLLQDMTVGRPDISECYSASLEEMEAEIAFKPSDRSREYRTSLLAEEISVVQRIVDTQTSIFQSLLSFTRETGQDEPARGGYSAPVHHADSRYRTRDRNTSDTVYHYRDSGRTRIPASEYREALPDRSQYGPSSRERTRSHSYEGDEPTMYYSVPPYVAANDPSTGFNLASTDPGGYRVLLLNECLQFLAGRDRDFAGFRGWASFLEKVNRNKIDTTKDRHDNAIYAFTIVTIIFLPLSAVASIFGMNTSDVRNMDGGQWVYWAVAVPVTAVVIFLGLLWTGELGNIVQWVLSFGPRQQGYQSLPDDIYYDYPPRPPTLAPMPGRPRRYSEEIVVCARRLSEIAPSLLDPRSTEGKPPGGRIKNGNIL</sequence>
<dbReference type="GO" id="GO:0046873">
    <property type="term" value="F:metal ion transmembrane transporter activity"/>
    <property type="evidence" value="ECO:0007669"/>
    <property type="project" value="InterPro"/>
</dbReference>
<feature type="region of interest" description="Disordered" evidence="5">
    <location>
        <begin position="1236"/>
        <end position="1257"/>
    </location>
</feature>
<keyword evidence="3 6" id="KW-1133">Transmembrane helix</keyword>
<organism evidence="7">
    <name type="scientific">Cryphonectria parasitica</name>
    <name type="common">Chestnut blight fungus</name>
    <name type="synonym">Endothia parasitica</name>
    <dbReference type="NCBI Taxonomy" id="5116"/>
    <lineage>
        <taxon>Eukaryota</taxon>
        <taxon>Fungi</taxon>
        <taxon>Dikarya</taxon>
        <taxon>Ascomycota</taxon>
        <taxon>Pezizomycotina</taxon>
        <taxon>Sordariomycetes</taxon>
        <taxon>Sordariomycetidae</taxon>
        <taxon>Diaporthales</taxon>
        <taxon>Cryphonectriaceae</taxon>
        <taxon>Cryphonectria-Endothia species complex</taxon>
        <taxon>Cryphonectria</taxon>
    </lineage>
</organism>
<keyword evidence="2 6" id="KW-0812">Transmembrane</keyword>
<feature type="transmembrane region" description="Helical" evidence="6">
    <location>
        <begin position="1113"/>
        <end position="1137"/>
    </location>
</feature>
<dbReference type="Pfam" id="PF01544">
    <property type="entry name" value="CorA"/>
    <property type="match status" value="1"/>
</dbReference>
<feature type="compositionally biased region" description="Basic residues" evidence="5">
    <location>
        <begin position="133"/>
        <end position="146"/>
    </location>
</feature>
<dbReference type="InterPro" id="IPR002523">
    <property type="entry name" value="MgTranspt_CorA/ZnTranspt_ZntB"/>
</dbReference>
<evidence type="ECO:0000256" key="5">
    <source>
        <dbReference type="SAM" id="MobiDB-lite"/>
    </source>
</evidence>
<comment type="subcellular location">
    <subcellularLocation>
        <location evidence="1">Membrane</location>
        <topology evidence="1">Multi-pass membrane protein</topology>
    </subcellularLocation>
</comment>
<gene>
    <name evidence="7" type="primary">oct-1</name>
</gene>
<evidence type="ECO:0000256" key="4">
    <source>
        <dbReference type="ARBA" id="ARBA00023136"/>
    </source>
</evidence>
<evidence type="ECO:0000256" key="6">
    <source>
        <dbReference type="SAM" id="Phobius"/>
    </source>
</evidence>
<evidence type="ECO:0000256" key="3">
    <source>
        <dbReference type="ARBA" id="ARBA00022989"/>
    </source>
</evidence>
<protein>
    <submittedName>
        <fullName evidence="7">Putative Mg2+ transporter</fullName>
    </submittedName>
</protein>
<dbReference type="EMBL" id="AB300388">
    <property type="protein sequence ID" value="BAF96514.1"/>
    <property type="molecule type" value="Genomic_DNA"/>
</dbReference>
<feature type="region of interest" description="Disordered" evidence="5">
    <location>
        <begin position="600"/>
        <end position="635"/>
    </location>
</feature>
<dbReference type="InterPro" id="IPR045863">
    <property type="entry name" value="CorA_TM1_TM2"/>
</dbReference>
<reference evidence="7" key="1">
    <citation type="journal article" date="2008" name="J. Virol.">
        <title>A host factor involved in hypovirus symptom expression in the chestnut blight fungus, Cryphonectria parasitica.</title>
        <authorList>
            <person name="Faruk I.M."/>
            <person name="Eusebio-Cope A."/>
            <person name="Suzuki N."/>
        </authorList>
    </citation>
    <scope>NUCLEOTIDE SEQUENCE</scope>
    <source>
        <strain evidence="7">EP155</strain>
    </source>
</reference>
<accession>A9ZND0</accession>
<dbReference type="Gene3D" id="1.20.58.340">
    <property type="entry name" value="Magnesium transport protein CorA, transmembrane region"/>
    <property type="match status" value="1"/>
</dbReference>
<feature type="region of interest" description="Disordered" evidence="5">
    <location>
        <begin position="120"/>
        <end position="266"/>
    </location>
</feature>